<reference evidence="2 3" key="1">
    <citation type="submission" date="2015-12" db="EMBL/GenBank/DDBJ databases">
        <title>Haloferax profundi sp. nov. isolated from the Discovery deep brine-seawater interface in the Red Sea.</title>
        <authorList>
            <person name="Zhang G."/>
            <person name="Stingl U."/>
            <person name="Rashid M."/>
        </authorList>
    </citation>
    <scope>NUCLEOTIDE SEQUENCE [LARGE SCALE GENOMIC DNA]</scope>
    <source>
        <strain evidence="2 3">SB29</strain>
    </source>
</reference>
<evidence type="ECO:0000313" key="3">
    <source>
        <dbReference type="Proteomes" id="UP000053157"/>
    </source>
</evidence>
<dbReference type="Gene3D" id="3.30.70.1290">
    <property type="entry name" value="Transposase IS200-like"/>
    <property type="match status" value="1"/>
</dbReference>
<proteinExistence type="predicted"/>
<keyword evidence="3" id="KW-1185">Reference proteome</keyword>
<dbReference type="NCBIfam" id="NF033573">
    <property type="entry name" value="transpos_IS200"/>
    <property type="match status" value="1"/>
</dbReference>
<dbReference type="Pfam" id="PF01797">
    <property type="entry name" value="Y1_Tnp"/>
    <property type="match status" value="1"/>
</dbReference>
<dbReference type="SMART" id="SM01321">
    <property type="entry name" value="Y1_Tnp"/>
    <property type="match status" value="1"/>
</dbReference>
<gene>
    <name evidence="2" type="ORF">AUR66_16015</name>
</gene>
<evidence type="ECO:0000313" key="2">
    <source>
        <dbReference type="EMBL" id="KTG26660.1"/>
    </source>
</evidence>
<feature type="domain" description="Transposase IS200-like" evidence="1">
    <location>
        <begin position="9"/>
        <end position="138"/>
    </location>
</feature>
<organism evidence="2 3">
    <name type="scientific">Haloferax profundi</name>
    <dbReference type="NCBI Taxonomy" id="1544718"/>
    <lineage>
        <taxon>Archaea</taxon>
        <taxon>Methanobacteriati</taxon>
        <taxon>Methanobacteriota</taxon>
        <taxon>Stenosarchaea group</taxon>
        <taxon>Halobacteria</taxon>
        <taxon>Halobacteriales</taxon>
        <taxon>Haloferacaceae</taxon>
        <taxon>Haloferax</taxon>
    </lineage>
</organism>
<comment type="caution">
    <text evidence="2">The sequence shown here is derived from an EMBL/GenBank/DDBJ whole genome shotgun (WGS) entry which is preliminary data.</text>
</comment>
<dbReference type="OrthoDB" id="92826at2157"/>
<dbReference type="PANTHER" id="PTHR33360:SF2">
    <property type="entry name" value="TRANSPOSASE FOR INSERTION SEQUENCE ELEMENT IS200"/>
    <property type="match status" value="1"/>
</dbReference>
<dbReference type="EMBL" id="LOPV01000221">
    <property type="protein sequence ID" value="KTG26660.1"/>
    <property type="molecule type" value="Genomic_DNA"/>
</dbReference>
<dbReference type="RefSeq" id="WP_058572490.1">
    <property type="nucleotide sequence ID" value="NZ_LOPV01000221.1"/>
</dbReference>
<dbReference type="InterPro" id="IPR036515">
    <property type="entry name" value="Transposase_17_sf"/>
</dbReference>
<protein>
    <submittedName>
        <fullName evidence="2">Transposase</fullName>
    </submittedName>
</protein>
<dbReference type="GO" id="GO:0004803">
    <property type="term" value="F:transposase activity"/>
    <property type="evidence" value="ECO:0007669"/>
    <property type="project" value="InterPro"/>
</dbReference>
<dbReference type="GO" id="GO:0003677">
    <property type="term" value="F:DNA binding"/>
    <property type="evidence" value="ECO:0007669"/>
    <property type="project" value="InterPro"/>
</dbReference>
<dbReference type="InterPro" id="IPR002686">
    <property type="entry name" value="Transposase_17"/>
</dbReference>
<accession>A0A0W1SL49</accession>
<sequence>MVKSTRHAKYELYYHIVFVPKPGGIEDSADLAEQGSAQYRRSHLTGETKERLETIFAEICEDKDLELAECEVMPDHVHLFIGSPPKNAPSLIVNWVKGISARKYNQRYDDRVKWTRSYYVGTAGNASKGAVERYIAEQEDDDE</sequence>
<dbReference type="PANTHER" id="PTHR33360">
    <property type="entry name" value="TRANSPOSASE FOR INSERTION SEQUENCE ELEMENT IS200"/>
    <property type="match status" value="1"/>
</dbReference>
<name>A0A0W1SL49_9EURY</name>
<dbReference type="SUPFAM" id="SSF143422">
    <property type="entry name" value="Transposase IS200-like"/>
    <property type="match status" value="1"/>
</dbReference>
<dbReference type="AlphaFoldDB" id="A0A0W1SL49"/>
<dbReference type="Proteomes" id="UP000053157">
    <property type="component" value="Unassembled WGS sequence"/>
</dbReference>
<dbReference type="GO" id="GO:0006313">
    <property type="term" value="P:DNA transposition"/>
    <property type="evidence" value="ECO:0007669"/>
    <property type="project" value="InterPro"/>
</dbReference>
<evidence type="ECO:0000259" key="1">
    <source>
        <dbReference type="SMART" id="SM01321"/>
    </source>
</evidence>